<reference evidence="2" key="1">
    <citation type="journal article" date="2022" name="Int. J. Mol. Sci.">
        <title>Draft Genome of Tanacetum Coccineum: Genomic Comparison of Closely Related Tanacetum-Family Plants.</title>
        <authorList>
            <person name="Yamashiro T."/>
            <person name="Shiraishi A."/>
            <person name="Nakayama K."/>
            <person name="Satake H."/>
        </authorList>
    </citation>
    <scope>NUCLEOTIDE SEQUENCE</scope>
</reference>
<name>A0ABQ5H1I2_9ASTR</name>
<sequence length="620" mass="69409">MVPPNNLGPDLAGKSVNETSYRGMIMSLMYLTETRPDIQFSTVLCVRYQSYPKESHLITVKRILMYLKEKEPQVPAKYLVENGLLECQETTNFLREFWSTVVAFDPFPSTDEPEKRPLREFIIKFSVLNGQRPLTLDFKTFCSTTGLDYNNGKLHLRALRLQEHSLRRENSLSPKSHPLRPRDIISTTPDEGMAKTTPHPEGSLVDKNSGGNIPHANMEPIHNPVANPSGTGAKYQVDETQFTRLSDEEEVLAAGDDIDEDPQDDATVRTPSPDPTQPEPSYVQESASVSSSPDLKKFNNTLPLTESLTPTLALTHIPANVEGTNGTHTTTEETPSHTEGETGDTTMAIPKSSIHPTEVQPTHDQPITSVISYPESSHATPRIDKGKGIATESDEDPSKRVVPASTIIRPGLHEPVRKMKKDSEEAKLLDMSRPEVIKVVQEEAENIRLDLRKIISAKADFGITELDELGLIIQKKKNSVVKDLVTSLSKRYEILKKFPEELGIQSTLPAPVPEQASSQSSGRRRNHMELKPQVKVPRLKCNRRLPKGVPFFNHMVIKEPEYGIFFIDVFGDQAFQRWDDIHKVGVDSFVSYLVMASMVKTEENAILSLKLRKMIADHPD</sequence>
<feature type="region of interest" description="Disordered" evidence="1">
    <location>
        <begin position="509"/>
        <end position="529"/>
    </location>
</feature>
<keyword evidence="3" id="KW-1185">Reference proteome</keyword>
<dbReference type="EMBL" id="BQNB010019072">
    <property type="protein sequence ID" value="GJT81314.1"/>
    <property type="molecule type" value="Genomic_DNA"/>
</dbReference>
<feature type="compositionally biased region" description="Acidic residues" evidence="1">
    <location>
        <begin position="254"/>
        <end position="264"/>
    </location>
</feature>
<feature type="region of interest" description="Disordered" evidence="1">
    <location>
        <begin position="254"/>
        <end position="300"/>
    </location>
</feature>
<accession>A0ABQ5H1I2</accession>
<reference evidence="2" key="2">
    <citation type="submission" date="2022-01" db="EMBL/GenBank/DDBJ databases">
        <authorList>
            <person name="Yamashiro T."/>
            <person name="Shiraishi A."/>
            <person name="Satake H."/>
            <person name="Nakayama K."/>
        </authorList>
    </citation>
    <scope>NUCLEOTIDE SEQUENCE</scope>
</reference>
<feature type="compositionally biased region" description="Basic and acidic residues" evidence="1">
    <location>
        <begin position="330"/>
        <end position="340"/>
    </location>
</feature>
<feature type="region of interest" description="Disordered" evidence="1">
    <location>
        <begin position="320"/>
        <end position="343"/>
    </location>
</feature>
<evidence type="ECO:0000313" key="3">
    <source>
        <dbReference type="Proteomes" id="UP001151760"/>
    </source>
</evidence>
<dbReference type="PANTHER" id="PTHR11439:SF483">
    <property type="entry name" value="PEPTIDE SYNTHASE GLIP-LIKE, PUTATIVE (AFU_ORTHOLOGUE AFUA_3G12920)-RELATED"/>
    <property type="match status" value="1"/>
</dbReference>
<evidence type="ECO:0000256" key="1">
    <source>
        <dbReference type="SAM" id="MobiDB-lite"/>
    </source>
</evidence>
<organism evidence="2 3">
    <name type="scientific">Tanacetum coccineum</name>
    <dbReference type="NCBI Taxonomy" id="301880"/>
    <lineage>
        <taxon>Eukaryota</taxon>
        <taxon>Viridiplantae</taxon>
        <taxon>Streptophyta</taxon>
        <taxon>Embryophyta</taxon>
        <taxon>Tracheophyta</taxon>
        <taxon>Spermatophyta</taxon>
        <taxon>Magnoliopsida</taxon>
        <taxon>eudicotyledons</taxon>
        <taxon>Gunneridae</taxon>
        <taxon>Pentapetalae</taxon>
        <taxon>asterids</taxon>
        <taxon>campanulids</taxon>
        <taxon>Asterales</taxon>
        <taxon>Asteraceae</taxon>
        <taxon>Asteroideae</taxon>
        <taxon>Anthemideae</taxon>
        <taxon>Anthemidinae</taxon>
        <taxon>Tanacetum</taxon>
    </lineage>
</organism>
<proteinExistence type="predicted"/>
<evidence type="ECO:0000313" key="2">
    <source>
        <dbReference type="EMBL" id="GJT81314.1"/>
    </source>
</evidence>
<feature type="region of interest" description="Disordered" evidence="1">
    <location>
        <begin position="167"/>
        <end position="233"/>
    </location>
</feature>
<feature type="compositionally biased region" description="Low complexity" evidence="1">
    <location>
        <begin position="281"/>
        <end position="292"/>
    </location>
</feature>
<comment type="caution">
    <text evidence="2">The sequence shown here is derived from an EMBL/GenBank/DDBJ whole genome shotgun (WGS) entry which is preliminary data.</text>
</comment>
<dbReference type="PANTHER" id="PTHR11439">
    <property type="entry name" value="GAG-POL-RELATED RETROTRANSPOSON"/>
    <property type="match status" value="1"/>
</dbReference>
<protein>
    <submittedName>
        <fullName evidence="2">Uncharacterized protein</fullName>
    </submittedName>
</protein>
<gene>
    <name evidence="2" type="ORF">Tco_1055656</name>
</gene>
<feature type="region of interest" description="Disordered" evidence="1">
    <location>
        <begin position="374"/>
        <end position="400"/>
    </location>
</feature>
<dbReference type="Proteomes" id="UP001151760">
    <property type="component" value="Unassembled WGS sequence"/>
</dbReference>